<evidence type="ECO:0000256" key="1">
    <source>
        <dbReference type="SAM" id="MobiDB-lite"/>
    </source>
</evidence>
<sequence length="213" mass="23017">MPNGLDDVPGSGLTLGADHGRALANTAEGLTEVAAAADEGDPEVVLVDVIFLVGEGEDLALVDVVDSDGLEDLGLDEVADSCLGHNRNGHSLLDFLDELWVTHSGDASLGTNVSRNTLQGHDGARTSLLGDAGLLGVHHVHDNSATEHLGKADFHRKRRFLCRFVNGAISVDGDYSRVCHYKKKKKLKLNPGVEDKREAIREEETKKMNEREY</sequence>
<dbReference type="EMBL" id="JAATIQ010000535">
    <property type="protein sequence ID" value="KAF4352118.1"/>
    <property type="molecule type" value="Genomic_DNA"/>
</dbReference>
<keyword evidence="3" id="KW-1185">Reference proteome</keyword>
<reference evidence="2 3" key="1">
    <citation type="journal article" date="2020" name="bioRxiv">
        <title>Sequence and annotation of 42 cannabis genomes reveals extensive copy number variation in cannabinoid synthesis and pathogen resistance genes.</title>
        <authorList>
            <person name="Mckernan K.J."/>
            <person name="Helbert Y."/>
            <person name="Kane L.T."/>
            <person name="Ebling H."/>
            <person name="Zhang L."/>
            <person name="Liu B."/>
            <person name="Eaton Z."/>
            <person name="Mclaughlin S."/>
            <person name="Kingan S."/>
            <person name="Baybayan P."/>
            <person name="Concepcion G."/>
            <person name="Jordan M."/>
            <person name="Riva A."/>
            <person name="Barbazuk W."/>
            <person name="Harkins T."/>
        </authorList>
    </citation>
    <scope>NUCLEOTIDE SEQUENCE [LARGE SCALE GENOMIC DNA]</scope>
    <source>
        <strain evidence="3">cv. Jamaican Lion 4</strain>
        <tissue evidence="2">Leaf</tissue>
    </source>
</reference>
<comment type="caution">
    <text evidence="2">The sequence shown here is derived from an EMBL/GenBank/DDBJ whole genome shotgun (WGS) entry which is preliminary data.</text>
</comment>
<feature type="region of interest" description="Disordered" evidence="1">
    <location>
        <begin position="190"/>
        <end position="213"/>
    </location>
</feature>
<dbReference type="Proteomes" id="UP000583929">
    <property type="component" value="Unassembled WGS sequence"/>
</dbReference>
<dbReference type="AlphaFoldDB" id="A0A7J6E168"/>
<evidence type="ECO:0000313" key="3">
    <source>
        <dbReference type="Proteomes" id="UP000583929"/>
    </source>
</evidence>
<organism evidence="2 3">
    <name type="scientific">Cannabis sativa</name>
    <name type="common">Hemp</name>
    <name type="synonym">Marijuana</name>
    <dbReference type="NCBI Taxonomy" id="3483"/>
    <lineage>
        <taxon>Eukaryota</taxon>
        <taxon>Viridiplantae</taxon>
        <taxon>Streptophyta</taxon>
        <taxon>Embryophyta</taxon>
        <taxon>Tracheophyta</taxon>
        <taxon>Spermatophyta</taxon>
        <taxon>Magnoliopsida</taxon>
        <taxon>eudicotyledons</taxon>
        <taxon>Gunneridae</taxon>
        <taxon>Pentapetalae</taxon>
        <taxon>rosids</taxon>
        <taxon>fabids</taxon>
        <taxon>Rosales</taxon>
        <taxon>Cannabaceae</taxon>
        <taxon>Cannabis</taxon>
    </lineage>
</organism>
<gene>
    <name evidence="2" type="ORF">G4B88_015028</name>
</gene>
<protein>
    <submittedName>
        <fullName evidence="2">Uncharacterized protein</fullName>
    </submittedName>
</protein>
<proteinExistence type="predicted"/>
<name>A0A7J6E168_CANSA</name>
<feature type="compositionally biased region" description="Basic and acidic residues" evidence="1">
    <location>
        <begin position="193"/>
        <end position="213"/>
    </location>
</feature>
<evidence type="ECO:0000313" key="2">
    <source>
        <dbReference type="EMBL" id="KAF4352118.1"/>
    </source>
</evidence>
<accession>A0A7J6E168</accession>